<sequence length="149" mass="16178">MRAVLQRVSQARVEVAKETVGAISQGLLVLLGVEQEDTEKDAGLLAKKTAELRMFEDDGGKMNLSVKDIGGEVLVVSQFTLAADCRKGRRPGFSQAAPPGEANRLYQHYVTLLRQHGLSVATGQFQAMMQVSLTNDGPVTFLLDSNKVF</sequence>
<dbReference type="FunFam" id="3.50.80.10:FF:000001">
    <property type="entry name" value="D-aminoacyl-tRNA deacylase"/>
    <property type="match status" value="1"/>
</dbReference>
<dbReference type="PANTHER" id="PTHR10472">
    <property type="entry name" value="D-TYROSYL-TRNA TYR DEACYLASE"/>
    <property type="match status" value="1"/>
</dbReference>
<comment type="catalytic activity">
    <reaction evidence="2">
        <text>glycyl-tRNA(Ala) + H2O = tRNA(Ala) + glycine + H(+)</text>
        <dbReference type="Rhea" id="RHEA:53744"/>
        <dbReference type="Rhea" id="RHEA-COMP:9657"/>
        <dbReference type="Rhea" id="RHEA-COMP:13640"/>
        <dbReference type="ChEBI" id="CHEBI:15377"/>
        <dbReference type="ChEBI" id="CHEBI:15378"/>
        <dbReference type="ChEBI" id="CHEBI:57305"/>
        <dbReference type="ChEBI" id="CHEBI:78442"/>
        <dbReference type="ChEBI" id="CHEBI:78522"/>
    </reaction>
</comment>
<comment type="similarity">
    <text evidence="1 2">Belongs to the DTD family.</text>
</comment>
<keyword evidence="2" id="KW-0820">tRNA-binding</keyword>
<dbReference type="GO" id="GO:0019478">
    <property type="term" value="P:D-amino acid catabolic process"/>
    <property type="evidence" value="ECO:0007669"/>
    <property type="project" value="UniProtKB-UniRule"/>
</dbReference>
<comment type="domain">
    <text evidence="2">A Gly-cisPro motif from one monomer fits into the active site of the other monomer to allow specific chiral rejection of L-amino acids.</text>
</comment>
<dbReference type="AlphaFoldDB" id="A0A1L3GRH6"/>
<dbReference type="EC" id="3.1.1.96" evidence="2"/>
<keyword evidence="2" id="KW-0378">Hydrolase</keyword>
<comment type="catalytic activity">
    <reaction evidence="2">
        <text>a D-aminoacyl-tRNA + H2O = a tRNA + a D-alpha-amino acid + H(+)</text>
        <dbReference type="Rhea" id="RHEA:13953"/>
        <dbReference type="Rhea" id="RHEA-COMP:10123"/>
        <dbReference type="Rhea" id="RHEA-COMP:10124"/>
        <dbReference type="ChEBI" id="CHEBI:15377"/>
        <dbReference type="ChEBI" id="CHEBI:15378"/>
        <dbReference type="ChEBI" id="CHEBI:59871"/>
        <dbReference type="ChEBI" id="CHEBI:78442"/>
        <dbReference type="ChEBI" id="CHEBI:79333"/>
        <dbReference type="EC" id="3.1.1.96"/>
    </reaction>
</comment>
<dbReference type="KEGG" id="pef:A7E78_12090"/>
<dbReference type="HAMAP" id="MF_00518">
    <property type="entry name" value="Deacylase_Dtd"/>
    <property type="match status" value="1"/>
</dbReference>
<dbReference type="Pfam" id="PF02580">
    <property type="entry name" value="Tyr_Deacylase"/>
    <property type="match status" value="1"/>
</dbReference>
<protein>
    <recommendedName>
        <fullName evidence="2">D-aminoacyl-tRNA deacylase</fullName>
        <shortName evidence="2">DTD</shortName>
        <ecNumber evidence="2">3.1.1.96</ecNumber>
    </recommendedName>
    <alternativeName>
        <fullName evidence="2">Gly-tRNA(Ala) deacylase</fullName>
        <ecNumber evidence="2">3.1.1.-</ecNumber>
    </alternativeName>
</protein>
<dbReference type="STRING" id="1842532.A7E78_12090"/>
<evidence type="ECO:0000256" key="2">
    <source>
        <dbReference type="HAMAP-Rule" id="MF_00518"/>
    </source>
</evidence>
<dbReference type="InterPro" id="IPR023509">
    <property type="entry name" value="DTD-like_sf"/>
</dbReference>
<dbReference type="InterPro" id="IPR003732">
    <property type="entry name" value="Daa-tRNA_deacyls_DTD"/>
</dbReference>
<dbReference type="Proteomes" id="UP000182517">
    <property type="component" value="Chromosome"/>
</dbReference>
<dbReference type="RefSeq" id="WP_072284542.1">
    <property type="nucleotide sequence ID" value="NZ_CP015519.1"/>
</dbReference>
<proteinExistence type="inferred from homology"/>
<accession>A0A1L3GRH6</accession>
<dbReference type="OrthoDB" id="9801395at2"/>
<keyword evidence="2" id="KW-0963">Cytoplasm</keyword>
<evidence type="ECO:0000256" key="1">
    <source>
        <dbReference type="ARBA" id="ARBA00009673"/>
    </source>
</evidence>
<dbReference type="NCBIfam" id="TIGR00256">
    <property type="entry name" value="D-aminoacyl-tRNA deacylase"/>
    <property type="match status" value="1"/>
</dbReference>
<dbReference type="CDD" id="cd00563">
    <property type="entry name" value="Dtyr_deacylase"/>
    <property type="match status" value="1"/>
</dbReference>
<feature type="short sequence motif" description="Gly-cisPro motif, important for rejection of L-amino acids" evidence="2">
    <location>
        <begin position="137"/>
        <end position="138"/>
    </location>
</feature>
<organism evidence="3 4">
    <name type="scientific">Syntrophotalea acetylenivorans</name>
    <dbReference type="NCBI Taxonomy" id="1842532"/>
    <lineage>
        <taxon>Bacteria</taxon>
        <taxon>Pseudomonadati</taxon>
        <taxon>Thermodesulfobacteriota</taxon>
        <taxon>Desulfuromonadia</taxon>
        <taxon>Desulfuromonadales</taxon>
        <taxon>Syntrophotaleaceae</taxon>
        <taxon>Syntrophotalea</taxon>
    </lineage>
</organism>
<evidence type="ECO:0000313" key="4">
    <source>
        <dbReference type="Proteomes" id="UP000182517"/>
    </source>
</evidence>
<keyword evidence="4" id="KW-1185">Reference proteome</keyword>
<dbReference type="EC" id="3.1.1.-" evidence="2"/>
<dbReference type="PANTHER" id="PTHR10472:SF5">
    <property type="entry name" value="D-AMINOACYL-TRNA DEACYLASE 1"/>
    <property type="match status" value="1"/>
</dbReference>
<dbReference type="Gene3D" id="3.50.80.10">
    <property type="entry name" value="D-tyrosyl-tRNA(Tyr) deacylase"/>
    <property type="match status" value="1"/>
</dbReference>
<comment type="subunit">
    <text evidence="2">Homodimer.</text>
</comment>
<dbReference type="GO" id="GO:0005737">
    <property type="term" value="C:cytoplasm"/>
    <property type="evidence" value="ECO:0007669"/>
    <property type="project" value="UniProtKB-SubCell"/>
</dbReference>
<keyword evidence="2" id="KW-0694">RNA-binding</keyword>
<dbReference type="GO" id="GO:0000049">
    <property type="term" value="F:tRNA binding"/>
    <property type="evidence" value="ECO:0007669"/>
    <property type="project" value="UniProtKB-UniRule"/>
</dbReference>
<reference evidence="3 4" key="1">
    <citation type="journal article" date="2017" name="Genome Announc.">
        <title>Complete Genome Sequences of Two Acetylene-Fermenting Pelobacter acetylenicus Strains.</title>
        <authorList>
            <person name="Sutton J.M."/>
            <person name="Baesman S.M."/>
            <person name="Fierst J.L."/>
            <person name="Poret-Peterson A.T."/>
            <person name="Oremland R.S."/>
            <person name="Dunlap D.S."/>
            <person name="Akob D.M."/>
        </authorList>
    </citation>
    <scope>NUCLEOTIDE SEQUENCE [LARGE SCALE GENOMIC DNA]</scope>
    <source>
        <strain evidence="3 4">SFB93</strain>
    </source>
</reference>
<dbReference type="GO" id="GO:0051500">
    <property type="term" value="F:D-tyrosyl-tRNA(Tyr) deacylase activity"/>
    <property type="evidence" value="ECO:0007669"/>
    <property type="project" value="TreeGrafter"/>
</dbReference>
<dbReference type="EMBL" id="CP015519">
    <property type="protein sequence ID" value="APG28515.1"/>
    <property type="molecule type" value="Genomic_DNA"/>
</dbReference>
<evidence type="ECO:0000313" key="3">
    <source>
        <dbReference type="EMBL" id="APG28515.1"/>
    </source>
</evidence>
<dbReference type="SUPFAM" id="SSF69500">
    <property type="entry name" value="DTD-like"/>
    <property type="match status" value="1"/>
</dbReference>
<comment type="function">
    <text evidence="2">An aminoacyl-tRNA editing enzyme that deacylates mischarged D-aminoacyl-tRNAs. Also deacylates mischarged glycyl-tRNA(Ala), protecting cells against glycine mischarging by AlaRS. Acts via tRNA-based rather than protein-based catalysis; rejects L-amino acids rather than detecting D-amino acids in the active site. By recycling D-aminoacyl-tRNA to D-amino acids and free tRNA molecules, this enzyme counteracts the toxicity associated with the formation of D-aminoacyl-tRNA entities in vivo and helps enforce protein L-homochirality.</text>
</comment>
<gene>
    <name evidence="2" type="primary">dtd</name>
    <name evidence="3" type="ORF">A7E78_12090</name>
</gene>
<name>A0A1L3GRH6_9BACT</name>
<comment type="subcellular location">
    <subcellularLocation>
        <location evidence="2">Cytoplasm</location>
    </subcellularLocation>
</comment>
<dbReference type="GO" id="GO:0043908">
    <property type="term" value="F:Ser(Gly)-tRNA(Ala) hydrolase activity"/>
    <property type="evidence" value="ECO:0007669"/>
    <property type="project" value="UniProtKB-UniRule"/>
</dbReference>
<dbReference type="GO" id="GO:0106026">
    <property type="term" value="F:Gly-tRNA(Ala) deacylase activity"/>
    <property type="evidence" value="ECO:0007669"/>
    <property type="project" value="UniProtKB-UniRule"/>
</dbReference>